<feature type="transmembrane region" description="Helical" evidence="4">
    <location>
        <begin position="75"/>
        <end position="94"/>
    </location>
</feature>
<feature type="transmembrane region" description="Helical" evidence="4">
    <location>
        <begin position="100"/>
        <end position="121"/>
    </location>
</feature>
<proteinExistence type="predicted"/>
<dbReference type="OrthoDB" id="9797740at2"/>
<name>A0A1T5G966_9FLAO</name>
<evidence type="ECO:0000256" key="2">
    <source>
        <dbReference type="ARBA" id="ARBA00022989"/>
    </source>
</evidence>
<evidence type="ECO:0000313" key="6">
    <source>
        <dbReference type="Proteomes" id="UP000191112"/>
    </source>
</evidence>
<evidence type="ECO:0000256" key="4">
    <source>
        <dbReference type="SAM" id="Phobius"/>
    </source>
</evidence>
<dbReference type="AlphaFoldDB" id="A0A1T5G966"/>
<dbReference type="Pfam" id="PF07690">
    <property type="entry name" value="MFS_1"/>
    <property type="match status" value="1"/>
</dbReference>
<evidence type="ECO:0000313" key="5">
    <source>
        <dbReference type="EMBL" id="SKC05010.1"/>
    </source>
</evidence>
<dbReference type="PANTHER" id="PTHR23523:SF2">
    <property type="entry name" value="2-NITROIMIDAZOLE TRANSPORTER"/>
    <property type="match status" value="1"/>
</dbReference>
<dbReference type="InterPro" id="IPR011701">
    <property type="entry name" value="MFS"/>
</dbReference>
<reference evidence="5 6" key="1">
    <citation type="submission" date="2017-02" db="EMBL/GenBank/DDBJ databases">
        <authorList>
            <person name="Peterson S.W."/>
        </authorList>
    </citation>
    <scope>NUCLEOTIDE SEQUENCE [LARGE SCALE GENOMIC DNA]</scope>
    <source>
        <strain evidence="5 6">DSM 22323</strain>
    </source>
</reference>
<feature type="transmembrane region" description="Helical" evidence="4">
    <location>
        <begin position="370"/>
        <end position="386"/>
    </location>
</feature>
<gene>
    <name evidence="5" type="ORF">SAMN05660477_02675</name>
</gene>
<feature type="transmembrane region" description="Helical" evidence="4">
    <location>
        <begin position="215"/>
        <end position="240"/>
    </location>
</feature>
<dbReference type="PANTHER" id="PTHR23523">
    <property type="match status" value="1"/>
</dbReference>
<sequence length="398" mass="43122">MNKENTNKNLAWLGVLVVILVSSNLRSPITAVSPILDEIKNVFHLDNLEASLLTSIPLFVFATCSILVSKAAAKINIRAGLLISLIILIVGLYIRIYGNVATLFAGSLILGLGICIGNVLTPAYIKNIFPNKIGIMTGVFSVAMSLVAALASGLSINLGKWTGMEWKGSLGIWIIGGILALIVVSTELITGKKTAQTATSAIATTKFNIFKSKQAWSISIFMGLQSLVYYCLVALLPTVLVDFGMQKSETGWVLFVLQMAMLPVMLFSPILATKMKNQKSLIYLTGGLFLIGLLMLTILKSQLVYVSATLIGIAGGLAFSLSILFFSLRTKTMHGTIKISGKAQSIGYLVAACGPPIFGKLHDWDISWQYSFYFLIACVLIMTYFGKKASEPRFIEDH</sequence>
<dbReference type="EMBL" id="FUYZ01000010">
    <property type="protein sequence ID" value="SKC05010.1"/>
    <property type="molecule type" value="Genomic_DNA"/>
</dbReference>
<protein>
    <submittedName>
        <fullName evidence="5">MFS transporter, CP family, cyanate transporter</fullName>
    </submittedName>
</protein>
<feature type="transmembrane region" description="Helical" evidence="4">
    <location>
        <begin position="50"/>
        <end position="68"/>
    </location>
</feature>
<accession>A0A1T5G966</accession>
<keyword evidence="2 4" id="KW-1133">Transmembrane helix</keyword>
<keyword evidence="3 4" id="KW-0472">Membrane</keyword>
<organism evidence="5 6">
    <name type="scientific">Soonwooa buanensis</name>
    <dbReference type="NCBI Taxonomy" id="619805"/>
    <lineage>
        <taxon>Bacteria</taxon>
        <taxon>Pseudomonadati</taxon>
        <taxon>Bacteroidota</taxon>
        <taxon>Flavobacteriia</taxon>
        <taxon>Flavobacteriales</taxon>
        <taxon>Weeksellaceae</taxon>
        <taxon>Chryseobacterium group</taxon>
        <taxon>Soonwooa</taxon>
    </lineage>
</organism>
<dbReference type="SUPFAM" id="SSF103473">
    <property type="entry name" value="MFS general substrate transporter"/>
    <property type="match status" value="1"/>
</dbReference>
<dbReference type="Gene3D" id="1.20.1250.20">
    <property type="entry name" value="MFS general substrate transporter like domains"/>
    <property type="match status" value="2"/>
</dbReference>
<keyword evidence="6" id="KW-1185">Reference proteome</keyword>
<dbReference type="InterPro" id="IPR036259">
    <property type="entry name" value="MFS_trans_sf"/>
</dbReference>
<feature type="transmembrane region" description="Helical" evidence="4">
    <location>
        <begin position="170"/>
        <end position="190"/>
    </location>
</feature>
<feature type="transmembrane region" description="Helical" evidence="4">
    <location>
        <begin position="133"/>
        <end position="158"/>
    </location>
</feature>
<dbReference type="GO" id="GO:0022857">
    <property type="term" value="F:transmembrane transporter activity"/>
    <property type="evidence" value="ECO:0007669"/>
    <property type="project" value="InterPro"/>
</dbReference>
<feature type="transmembrane region" description="Helical" evidence="4">
    <location>
        <begin position="252"/>
        <end position="272"/>
    </location>
</feature>
<dbReference type="InterPro" id="IPR052524">
    <property type="entry name" value="MFS_Cyanate_Porter"/>
</dbReference>
<dbReference type="CDD" id="cd17339">
    <property type="entry name" value="MFS_NIMT_CynX_like"/>
    <property type="match status" value="1"/>
</dbReference>
<evidence type="ECO:0000256" key="3">
    <source>
        <dbReference type="ARBA" id="ARBA00023136"/>
    </source>
</evidence>
<feature type="transmembrane region" description="Helical" evidence="4">
    <location>
        <begin position="339"/>
        <end position="358"/>
    </location>
</feature>
<keyword evidence="1 4" id="KW-0812">Transmembrane</keyword>
<feature type="transmembrane region" description="Helical" evidence="4">
    <location>
        <begin position="305"/>
        <end position="327"/>
    </location>
</feature>
<dbReference type="RefSeq" id="WP_079667864.1">
    <property type="nucleotide sequence ID" value="NZ_FUYZ01000010.1"/>
</dbReference>
<feature type="transmembrane region" description="Helical" evidence="4">
    <location>
        <begin position="281"/>
        <end position="299"/>
    </location>
</feature>
<dbReference type="STRING" id="619805.SAMN05660477_02675"/>
<dbReference type="Proteomes" id="UP000191112">
    <property type="component" value="Unassembled WGS sequence"/>
</dbReference>
<evidence type="ECO:0000256" key="1">
    <source>
        <dbReference type="ARBA" id="ARBA00022692"/>
    </source>
</evidence>